<evidence type="ECO:0000313" key="6">
    <source>
        <dbReference type="Proteomes" id="UP000216101"/>
    </source>
</evidence>
<evidence type="ECO:0000256" key="1">
    <source>
        <dbReference type="ARBA" id="ARBA00010990"/>
    </source>
</evidence>
<dbReference type="GO" id="GO:0019878">
    <property type="term" value="P:lysine biosynthetic process via aminoadipic acid"/>
    <property type="evidence" value="ECO:0007669"/>
    <property type="project" value="TreeGrafter"/>
</dbReference>
<comment type="similarity">
    <text evidence="1">Belongs to the P-Pant transferase superfamily. Gsp/Sfp/HetI/AcpT family.</text>
</comment>
<dbReference type="GO" id="GO:0000287">
    <property type="term" value="F:magnesium ion binding"/>
    <property type="evidence" value="ECO:0007669"/>
    <property type="project" value="InterPro"/>
</dbReference>
<dbReference type="InterPro" id="IPR055066">
    <property type="entry name" value="AASDHPPT_N"/>
</dbReference>
<dbReference type="RefSeq" id="WP_094984375.1">
    <property type="nucleotide sequence ID" value="NZ_NHNI01000001.1"/>
</dbReference>
<dbReference type="Proteomes" id="UP000216101">
    <property type="component" value="Unassembled WGS sequence"/>
</dbReference>
<dbReference type="SUPFAM" id="SSF56214">
    <property type="entry name" value="4'-phosphopantetheinyl transferase"/>
    <property type="match status" value="2"/>
</dbReference>
<organism evidence="5 6">
    <name type="scientific">Cellvibrio mixtus</name>
    <dbReference type="NCBI Taxonomy" id="39650"/>
    <lineage>
        <taxon>Bacteria</taxon>
        <taxon>Pseudomonadati</taxon>
        <taxon>Pseudomonadota</taxon>
        <taxon>Gammaproteobacteria</taxon>
        <taxon>Cellvibrionales</taxon>
        <taxon>Cellvibrionaceae</taxon>
        <taxon>Cellvibrio</taxon>
    </lineage>
</organism>
<accession>A0A266QA74</accession>
<feature type="domain" description="4'-phosphopantetheinyl transferase" evidence="3">
    <location>
        <begin position="124"/>
        <end position="227"/>
    </location>
</feature>
<proteinExistence type="inferred from homology"/>
<dbReference type="GO" id="GO:0008897">
    <property type="term" value="F:holo-[acyl-carrier-protein] synthase activity"/>
    <property type="evidence" value="ECO:0007669"/>
    <property type="project" value="InterPro"/>
</dbReference>
<dbReference type="Pfam" id="PF22624">
    <property type="entry name" value="AASDHPPT_N"/>
    <property type="match status" value="1"/>
</dbReference>
<dbReference type="PANTHER" id="PTHR12215">
    <property type="entry name" value="PHOSPHOPANTETHEINE TRANSFERASE"/>
    <property type="match status" value="1"/>
</dbReference>
<protein>
    <submittedName>
        <fullName evidence="5">Uncharacterized protein</fullName>
    </submittedName>
</protein>
<gene>
    <name evidence="5" type="ORF">CBP51_07180</name>
</gene>
<sequence length="258" mass="28884">MTNVNHTPPIPPFSTPMSLEHQQVHLWLLDLRHVGEWHSRAALSVMNAEEQIKAEKFIRGKESYIASRWLLRSCLARYTGTPAAAITFARTDKGKPYILHSDIHFSLSHSGHWALLAVSRTALLGVDIEANRRTRDLVGIAEHYFHPQEYALLSSLPADDQTDYFYRLWTLKEAFFKAIGLGISAGLESIHFTLASDNNPSAPPQIRAAINPTLPQAHADWQFQQWQLPEGDLIALAYAATAPQPTIWFDALAAPAFP</sequence>
<dbReference type="EMBL" id="NHNI01000001">
    <property type="protein sequence ID" value="OZY86784.1"/>
    <property type="molecule type" value="Genomic_DNA"/>
</dbReference>
<dbReference type="PANTHER" id="PTHR12215:SF10">
    <property type="entry name" value="L-AMINOADIPATE-SEMIALDEHYDE DEHYDROGENASE-PHOSPHOPANTETHEINYL TRANSFERASE"/>
    <property type="match status" value="1"/>
</dbReference>
<evidence type="ECO:0000256" key="2">
    <source>
        <dbReference type="ARBA" id="ARBA00022679"/>
    </source>
</evidence>
<feature type="domain" description="4'-phosphopantetheinyl transferase N-terminal" evidence="4">
    <location>
        <begin position="40"/>
        <end position="118"/>
    </location>
</feature>
<dbReference type="Pfam" id="PF01648">
    <property type="entry name" value="ACPS"/>
    <property type="match status" value="1"/>
</dbReference>
<dbReference type="GO" id="GO:0005829">
    <property type="term" value="C:cytosol"/>
    <property type="evidence" value="ECO:0007669"/>
    <property type="project" value="TreeGrafter"/>
</dbReference>
<evidence type="ECO:0000259" key="3">
    <source>
        <dbReference type="Pfam" id="PF01648"/>
    </source>
</evidence>
<keyword evidence="6" id="KW-1185">Reference proteome</keyword>
<keyword evidence="2" id="KW-0808">Transferase</keyword>
<dbReference type="Gene3D" id="3.90.470.20">
    <property type="entry name" value="4'-phosphopantetheinyl transferase domain"/>
    <property type="match status" value="2"/>
</dbReference>
<dbReference type="InterPro" id="IPR008278">
    <property type="entry name" value="4-PPantetheinyl_Trfase_dom"/>
</dbReference>
<dbReference type="AlphaFoldDB" id="A0A266QA74"/>
<dbReference type="InterPro" id="IPR050559">
    <property type="entry name" value="P-Pant_transferase_sf"/>
</dbReference>
<evidence type="ECO:0000313" key="5">
    <source>
        <dbReference type="EMBL" id="OZY86784.1"/>
    </source>
</evidence>
<reference evidence="6" key="1">
    <citation type="submission" date="2017-05" db="EMBL/GenBank/DDBJ databases">
        <authorList>
            <person name="Barney B.M."/>
        </authorList>
    </citation>
    <scope>NUCLEOTIDE SEQUENCE [LARGE SCALE GENOMIC DNA]</scope>
    <source>
        <strain evidence="6">PSBB022</strain>
    </source>
</reference>
<name>A0A266QA74_9GAMM</name>
<comment type="caution">
    <text evidence="5">The sequence shown here is derived from an EMBL/GenBank/DDBJ whole genome shotgun (WGS) entry which is preliminary data.</text>
</comment>
<evidence type="ECO:0000259" key="4">
    <source>
        <dbReference type="Pfam" id="PF22624"/>
    </source>
</evidence>
<dbReference type="InterPro" id="IPR037143">
    <property type="entry name" value="4-PPantetheinyl_Trfase_dom_sf"/>
</dbReference>